<dbReference type="EMBL" id="GL379589">
    <property type="protein sequence ID" value="EFL92563.1"/>
    <property type="molecule type" value="Genomic_DNA"/>
</dbReference>
<comment type="similarity">
    <text evidence="11 13">Belongs to the DnaJ family.</text>
</comment>
<dbReference type="FunFam" id="2.60.260.20:FF:000004">
    <property type="entry name" value="Molecular chaperone DnaJ"/>
    <property type="match status" value="1"/>
</dbReference>
<evidence type="ECO:0000313" key="17">
    <source>
        <dbReference type="EMBL" id="EFL92563.1"/>
    </source>
</evidence>
<dbReference type="InterPro" id="IPR012724">
    <property type="entry name" value="DnaJ"/>
</dbReference>
<feature type="binding site" evidence="13">
    <location>
        <position position="164"/>
    </location>
    <ligand>
        <name>Zn(2+)</name>
        <dbReference type="ChEBI" id="CHEBI:29105"/>
        <label>2</label>
    </ligand>
</feature>
<organism evidence="17 18">
    <name type="scientific">Candidatus Regiella insecticola LSR1</name>
    <dbReference type="NCBI Taxonomy" id="663321"/>
    <lineage>
        <taxon>Bacteria</taxon>
        <taxon>Pseudomonadati</taxon>
        <taxon>Pseudomonadota</taxon>
        <taxon>Gammaproteobacteria</taxon>
        <taxon>Enterobacterales</taxon>
        <taxon>Enterobacteriaceae</taxon>
        <taxon>aphid secondary symbionts</taxon>
        <taxon>Candidatus Regiella</taxon>
    </lineage>
</organism>
<dbReference type="InterPro" id="IPR018253">
    <property type="entry name" value="DnaJ_domain_CS"/>
</dbReference>
<comment type="subunit">
    <text evidence="2 13">Homodimer.</text>
</comment>
<dbReference type="STRING" id="663321.REG_0368"/>
<dbReference type="FunFam" id="2.10.230.10:FF:000002">
    <property type="entry name" value="Molecular chaperone DnaJ"/>
    <property type="match status" value="1"/>
</dbReference>
<dbReference type="Pfam" id="PF01556">
    <property type="entry name" value="DnaJ_C"/>
    <property type="match status" value="1"/>
</dbReference>
<evidence type="ECO:0000259" key="16">
    <source>
        <dbReference type="PROSITE" id="PS51188"/>
    </source>
</evidence>
<dbReference type="AlphaFoldDB" id="E0WR03"/>
<dbReference type="CDD" id="cd06257">
    <property type="entry name" value="DnaJ"/>
    <property type="match status" value="1"/>
</dbReference>
<evidence type="ECO:0000256" key="11">
    <source>
        <dbReference type="ARBA" id="ARBA00061004"/>
    </source>
</evidence>
<dbReference type="NCBIfam" id="NF008035">
    <property type="entry name" value="PRK10767.1"/>
    <property type="match status" value="1"/>
</dbReference>
<feature type="repeat" description="CXXCXGXG motif" evidence="13">
    <location>
        <begin position="164"/>
        <end position="171"/>
    </location>
</feature>
<evidence type="ECO:0000256" key="1">
    <source>
        <dbReference type="ARBA" id="ARBA00004496"/>
    </source>
</evidence>
<keyword evidence="8 13" id="KW-0862">Zinc</keyword>
<keyword evidence="3 13" id="KW-0963">Cytoplasm</keyword>
<dbReference type="SUPFAM" id="SSF57938">
    <property type="entry name" value="DnaJ/Hsp40 cysteine-rich domain"/>
    <property type="match status" value="1"/>
</dbReference>
<dbReference type="GO" id="GO:0042026">
    <property type="term" value="P:protein refolding"/>
    <property type="evidence" value="ECO:0007669"/>
    <property type="project" value="TreeGrafter"/>
</dbReference>
<protein>
    <recommendedName>
        <fullName evidence="12 13">Chaperone protein DnaJ</fullName>
    </recommendedName>
</protein>
<dbReference type="InterPro" id="IPR036869">
    <property type="entry name" value="J_dom_sf"/>
</dbReference>
<dbReference type="PROSITE" id="PS51188">
    <property type="entry name" value="ZF_CR"/>
    <property type="match status" value="1"/>
</dbReference>
<dbReference type="GO" id="GO:0006260">
    <property type="term" value="P:DNA replication"/>
    <property type="evidence" value="ECO:0007669"/>
    <property type="project" value="UniProtKB-KW"/>
</dbReference>
<dbReference type="PRINTS" id="PR00625">
    <property type="entry name" value="JDOMAIN"/>
</dbReference>
<keyword evidence="4 13" id="KW-0235">DNA replication</keyword>
<feature type="binding site" evidence="13">
    <location>
        <position position="150"/>
    </location>
    <ligand>
        <name>Zn(2+)</name>
        <dbReference type="ChEBI" id="CHEBI:29105"/>
        <label>1</label>
    </ligand>
</feature>
<keyword evidence="9 13" id="KW-0346">Stress response</keyword>
<keyword evidence="6 13" id="KW-0677">Repeat</keyword>
<evidence type="ECO:0000256" key="9">
    <source>
        <dbReference type="ARBA" id="ARBA00023016"/>
    </source>
</evidence>
<evidence type="ECO:0000256" key="13">
    <source>
        <dbReference type="HAMAP-Rule" id="MF_01152"/>
    </source>
</evidence>
<keyword evidence="7 13" id="KW-0863">Zinc-finger</keyword>
<feature type="binding site" evidence="13">
    <location>
        <position position="167"/>
    </location>
    <ligand>
        <name>Zn(2+)</name>
        <dbReference type="ChEBI" id="CHEBI:29105"/>
        <label>2</label>
    </ligand>
</feature>
<dbReference type="SMART" id="SM00271">
    <property type="entry name" value="DnaJ"/>
    <property type="match status" value="1"/>
</dbReference>
<feature type="repeat" description="CXXCXGXG motif" evidence="13">
    <location>
        <begin position="186"/>
        <end position="193"/>
    </location>
</feature>
<dbReference type="HAMAP" id="MF_01152">
    <property type="entry name" value="DnaJ"/>
    <property type="match status" value="1"/>
</dbReference>
<dbReference type="InterPro" id="IPR001623">
    <property type="entry name" value="DnaJ_domain"/>
</dbReference>
<dbReference type="GO" id="GO:0008270">
    <property type="term" value="F:zinc ion binding"/>
    <property type="evidence" value="ECO:0007669"/>
    <property type="project" value="UniProtKB-UniRule"/>
</dbReference>
<dbReference type="GO" id="GO:0009408">
    <property type="term" value="P:response to heat"/>
    <property type="evidence" value="ECO:0007669"/>
    <property type="project" value="InterPro"/>
</dbReference>
<reference evidence="17" key="1">
    <citation type="journal article" date="2009" name="Environ. Microbiol.">
        <title>Dynamics of genome evolution in facultative symbionts of aphids.</title>
        <authorList>
            <person name="Degnan P.H."/>
            <person name="Leonardo T.E."/>
            <person name="Cass B.N."/>
            <person name="Hurwitz B."/>
            <person name="Stern D."/>
            <person name="Gibbs R.A."/>
            <person name="Richards S."/>
            <person name="Moran N.A."/>
        </authorList>
    </citation>
    <scope>NUCLEOTIDE SEQUENCE [LARGE SCALE GENOMIC DNA]</scope>
    <source>
        <strain evidence="17">LSR1</strain>
    </source>
</reference>
<evidence type="ECO:0000256" key="2">
    <source>
        <dbReference type="ARBA" id="ARBA00011738"/>
    </source>
</evidence>
<feature type="repeat" description="CXXCXGXG motif" evidence="13">
    <location>
        <begin position="200"/>
        <end position="207"/>
    </location>
</feature>
<dbReference type="InterPro" id="IPR001305">
    <property type="entry name" value="HSP_DnaJ_Cys-rich_dom"/>
</dbReference>
<dbReference type="GO" id="GO:0005737">
    <property type="term" value="C:cytoplasm"/>
    <property type="evidence" value="ECO:0007669"/>
    <property type="project" value="UniProtKB-SubCell"/>
</dbReference>
<dbReference type="PROSITE" id="PS00636">
    <property type="entry name" value="DNAJ_1"/>
    <property type="match status" value="1"/>
</dbReference>
<evidence type="ECO:0000256" key="5">
    <source>
        <dbReference type="ARBA" id="ARBA00022723"/>
    </source>
</evidence>
<name>E0WR03_9ENTR</name>
<dbReference type="GO" id="GO:0051082">
    <property type="term" value="F:unfolded protein binding"/>
    <property type="evidence" value="ECO:0007669"/>
    <property type="project" value="UniProtKB-UniRule"/>
</dbReference>
<keyword evidence="5 13" id="KW-0479">Metal-binding</keyword>
<dbReference type="RefSeq" id="WP_006704272.1">
    <property type="nucleotide sequence ID" value="NZ_CAWLGB010000001.1"/>
</dbReference>
<comment type="subcellular location">
    <subcellularLocation>
        <location evidence="1 13">Cytoplasm</location>
    </subcellularLocation>
</comment>
<evidence type="ECO:0000256" key="14">
    <source>
        <dbReference type="PROSITE-ProRule" id="PRU00546"/>
    </source>
</evidence>
<dbReference type="SUPFAM" id="SSF46565">
    <property type="entry name" value="Chaperone J-domain"/>
    <property type="match status" value="1"/>
</dbReference>
<proteinExistence type="inferred from homology"/>
<feature type="domain" description="CR-type" evidence="16">
    <location>
        <begin position="134"/>
        <end position="212"/>
    </location>
</feature>
<dbReference type="Gene3D" id="2.60.260.20">
    <property type="entry name" value="Urease metallochaperone UreE, N-terminal domain"/>
    <property type="match status" value="2"/>
</dbReference>
<feature type="binding site" evidence="13">
    <location>
        <position position="200"/>
    </location>
    <ligand>
        <name>Zn(2+)</name>
        <dbReference type="ChEBI" id="CHEBI:29105"/>
        <label>1</label>
    </ligand>
</feature>
<dbReference type="Proteomes" id="UP000005726">
    <property type="component" value="Unassembled WGS sequence"/>
</dbReference>
<evidence type="ECO:0000256" key="8">
    <source>
        <dbReference type="ARBA" id="ARBA00022833"/>
    </source>
</evidence>
<feature type="repeat" description="CXXCXGXG motif" evidence="13">
    <location>
        <begin position="147"/>
        <end position="154"/>
    </location>
</feature>
<dbReference type="Gene3D" id="1.10.287.110">
    <property type="entry name" value="DnaJ domain"/>
    <property type="match status" value="1"/>
</dbReference>
<evidence type="ECO:0000259" key="15">
    <source>
        <dbReference type="PROSITE" id="PS50076"/>
    </source>
</evidence>
<dbReference type="Pfam" id="PF00226">
    <property type="entry name" value="DnaJ"/>
    <property type="match status" value="1"/>
</dbReference>
<feature type="binding site" evidence="13">
    <location>
        <position position="203"/>
    </location>
    <ligand>
        <name>Zn(2+)</name>
        <dbReference type="ChEBI" id="CHEBI:29105"/>
        <label>1</label>
    </ligand>
</feature>
<feature type="domain" description="J" evidence="15">
    <location>
        <begin position="5"/>
        <end position="70"/>
    </location>
</feature>
<sequence>MADKDYYQILGVDRNATENEIKKAYKKQAMKCHPDRCPGDKNAEAKFKEVNKANEILSNKEKRAAYDQYGHAAFDQQGGGAHYNTQFEEAFGSVFSHFSDIFDGGARRGRNRSPSKGSDLGYPISLTLEEAVKGVTKEITIPTQEKCGYCHGSGAKPGSSPMTCSTCGGAGQVIMGQGFLKIQQNCPKCHGQGAIIKDPCTQCHGLGRIKKSKTLAVKIPPGVDTGDRIRLTGEGEAGTHGGPAGDLYVEMQIKPHLIFQRDGNNLSCEVPINFTLAALGGEIEVPTLQGPVKLKIPAETQTGKLFRCAGKGVKSVRSDGPGDLHCRVIVETPVKLNEEQKQLLSKLNESFSGSAGEKNSPLSQKFLDRVKKFVDHLTR</sequence>
<dbReference type="CDD" id="cd10719">
    <property type="entry name" value="DnaJ_zf"/>
    <property type="match status" value="1"/>
</dbReference>
<feature type="zinc finger region" description="CR-type" evidence="14">
    <location>
        <begin position="134"/>
        <end position="212"/>
    </location>
</feature>
<evidence type="ECO:0000256" key="4">
    <source>
        <dbReference type="ARBA" id="ARBA00022705"/>
    </source>
</evidence>
<dbReference type="PANTHER" id="PTHR43096">
    <property type="entry name" value="DNAJ HOMOLOG 1, MITOCHONDRIAL-RELATED"/>
    <property type="match status" value="1"/>
</dbReference>
<comment type="domain">
    <text evidence="13">The J domain is necessary and sufficient to stimulate DnaK ATPase activity. Zinc center 1 plays an important role in the autonomous, DnaK-independent chaperone activity of DnaJ. Zinc center 2 is essential for interaction with DnaK and for DnaJ activity.</text>
</comment>
<dbReference type="InterPro" id="IPR036410">
    <property type="entry name" value="HSP_DnaJ_Cys-rich_dom_sf"/>
</dbReference>
<evidence type="ECO:0000256" key="3">
    <source>
        <dbReference type="ARBA" id="ARBA00022490"/>
    </source>
</evidence>
<evidence type="ECO:0000256" key="10">
    <source>
        <dbReference type="ARBA" id="ARBA00023186"/>
    </source>
</evidence>
<dbReference type="GO" id="GO:0031072">
    <property type="term" value="F:heat shock protein binding"/>
    <property type="evidence" value="ECO:0007669"/>
    <property type="project" value="InterPro"/>
</dbReference>
<dbReference type="Gene3D" id="2.10.230.10">
    <property type="entry name" value="Heat shock protein DnaJ, cysteine-rich domain"/>
    <property type="match status" value="1"/>
</dbReference>
<feature type="binding site" evidence="13">
    <location>
        <position position="147"/>
    </location>
    <ligand>
        <name>Zn(2+)</name>
        <dbReference type="ChEBI" id="CHEBI:29105"/>
        <label>1</label>
    </ligand>
</feature>
<accession>E0WR03</accession>
<evidence type="ECO:0000313" key="18">
    <source>
        <dbReference type="Proteomes" id="UP000005726"/>
    </source>
</evidence>
<dbReference type="InterPro" id="IPR008971">
    <property type="entry name" value="HSP40/DnaJ_pept-bd"/>
</dbReference>
<dbReference type="Pfam" id="PF00684">
    <property type="entry name" value="DnaJ_CXXCXGXG"/>
    <property type="match status" value="1"/>
</dbReference>
<dbReference type="GO" id="GO:0005524">
    <property type="term" value="F:ATP binding"/>
    <property type="evidence" value="ECO:0007669"/>
    <property type="project" value="InterPro"/>
</dbReference>
<dbReference type="HOGENOM" id="CLU_017633_0_7_6"/>
<dbReference type="CDD" id="cd10747">
    <property type="entry name" value="DnaJ_C"/>
    <property type="match status" value="1"/>
</dbReference>
<evidence type="ECO:0000256" key="6">
    <source>
        <dbReference type="ARBA" id="ARBA00022737"/>
    </source>
</evidence>
<dbReference type="InterPro" id="IPR002939">
    <property type="entry name" value="DnaJ_C"/>
</dbReference>
<keyword evidence="10 13" id="KW-0143">Chaperone</keyword>
<dbReference type="eggNOG" id="COG0484">
    <property type="taxonomic scope" value="Bacteria"/>
</dbReference>
<dbReference type="NCBIfam" id="TIGR02349">
    <property type="entry name" value="DnaJ_bact"/>
    <property type="match status" value="1"/>
</dbReference>
<comment type="function">
    <text evidence="13">Participates actively in the response to hyperosmotic and heat shock by preventing the aggregation of stress-denatured proteins and by disaggregating proteins, also in an autonomous, DnaK-independent fashion. Unfolded proteins bind initially to DnaJ; upon interaction with the DnaJ-bound protein, DnaK hydrolyzes its bound ATP, resulting in the formation of a stable complex. GrpE releases ADP from DnaK; ATP binding to DnaK triggers the release of the substrate protein, thus completing the reaction cycle. Several rounds of ATP-dependent interactions between DnaJ, DnaK and GrpE are required for fully efficient folding. Also involved, together with DnaK and GrpE, in the DNA replication of plasmids through activation of initiation proteins.</text>
</comment>
<dbReference type="PANTHER" id="PTHR43096:SF48">
    <property type="entry name" value="CHAPERONE PROTEIN DNAJ"/>
    <property type="match status" value="1"/>
</dbReference>
<keyword evidence="18" id="KW-1185">Reference proteome</keyword>
<dbReference type="PROSITE" id="PS50076">
    <property type="entry name" value="DNAJ_2"/>
    <property type="match status" value="1"/>
</dbReference>
<feature type="binding site" evidence="13">
    <location>
        <position position="186"/>
    </location>
    <ligand>
        <name>Zn(2+)</name>
        <dbReference type="ChEBI" id="CHEBI:29105"/>
        <label>2</label>
    </ligand>
</feature>
<dbReference type="SUPFAM" id="SSF49493">
    <property type="entry name" value="HSP40/DnaJ peptide-binding domain"/>
    <property type="match status" value="2"/>
</dbReference>
<gene>
    <name evidence="13 17" type="primary">dnaJ</name>
    <name evidence="17" type="ORF">REG_0368</name>
</gene>
<evidence type="ECO:0000256" key="12">
    <source>
        <dbReference type="ARBA" id="ARBA00067609"/>
    </source>
</evidence>
<feature type="binding site" evidence="13">
    <location>
        <position position="189"/>
    </location>
    <ligand>
        <name>Zn(2+)</name>
        <dbReference type="ChEBI" id="CHEBI:29105"/>
        <label>2</label>
    </ligand>
</feature>
<evidence type="ECO:0000256" key="7">
    <source>
        <dbReference type="ARBA" id="ARBA00022771"/>
    </source>
</evidence>
<comment type="cofactor">
    <cofactor evidence="13">
        <name>Zn(2+)</name>
        <dbReference type="ChEBI" id="CHEBI:29105"/>
    </cofactor>
    <text evidence="13">Binds 2 Zn(2+) ions per monomer.</text>
</comment>